<organism evidence="7 8">
    <name type="scientific">Jatrophihabitans cynanchi</name>
    <dbReference type="NCBI Taxonomy" id="2944128"/>
    <lineage>
        <taxon>Bacteria</taxon>
        <taxon>Bacillati</taxon>
        <taxon>Actinomycetota</taxon>
        <taxon>Actinomycetes</taxon>
        <taxon>Jatrophihabitantales</taxon>
        <taxon>Jatrophihabitantaceae</taxon>
        <taxon>Jatrophihabitans</taxon>
    </lineage>
</organism>
<feature type="transmembrane region" description="Helical" evidence="5">
    <location>
        <begin position="278"/>
        <end position="302"/>
    </location>
</feature>
<evidence type="ECO:0000259" key="6">
    <source>
        <dbReference type="PROSITE" id="PS50850"/>
    </source>
</evidence>
<dbReference type="EMBL" id="CP097463">
    <property type="protein sequence ID" value="WAX58202.1"/>
    <property type="molecule type" value="Genomic_DNA"/>
</dbReference>
<gene>
    <name evidence="7" type="ORF">M6B22_05415</name>
</gene>
<dbReference type="Proteomes" id="UP001164693">
    <property type="component" value="Chromosome"/>
</dbReference>
<feature type="transmembrane region" description="Helical" evidence="5">
    <location>
        <begin position="144"/>
        <end position="167"/>
    </location>
</feature>
<evidence type="ECO:0000313" key="7">
    <source>
        <dbReference type="EMBL" id="WAX58202.1"/>
    </source>
</evidence>
<feature type="transmembrane region" description="Helical" evidence="5">
    <location>
        <begin position="211"/>
        <end position="230"/>
    </location>
</feature>
<dbReference type="PROSITE" id="PS50850">
    <property type="entry name" value="MFS"/>
    <property type="match status" value="1"/>
</dbReference>
<accession>A0ABY7K3T2</accession>
<proteinExistence type="predicted"/>
<feature type="transmembrane region" description="Helical" evidence="5">
    <location>
        <begin position="376"/>
        <end position="398"/>
    </location>
</feature>
<evidence type="ECO:0000256" key="3">
    <source>
        <dbReference type="ARBA" id="ARBA00022989"/>
    </source>
</evidence>
<keyword evidence="2 5" id="KW-0812">Transmembrane</keyword>
<evidence type="ECO:0000256" key="2">
    <source>
        <dbReference type="ARBA" id="ARBA00022692"/>
    </source>
</evidence>
<feature type="transmembrane region" description="Helical" evidence="5">
    <location>
        <begin position="179"/>
        <end position="199"/>
    </location>
</feature>
<dbReference type="SUPFAM" id="SSF103473">
    <property type="entry name" value="MFS general substrate transporter"/>
    <property type="match status" value="1"/>
</dbReference>
<dbReference type="PRINTS" id="PR01036">
    <property type="entry name" value="TCRTETB"/>
</dbReference>
<dbReference type="PANTHER" id="PTHR42718:SF39">
    <property type="entry name" value="ACTINORHODIN TRANSPORTER-RELATED"/>
    <property type="match status" value="1"/>
</dbReference>
<dbReference type="RefSeq" id="WP_269444752.1">
    <property type="nucleotide sequence ID" value="NZ_CP097463.1"/>
</dbReference>
<evidence type="ECO:0000256" key="4">
    <source>
        <dbReference type="ARBA" id="ARBA00023136"/>
    </source>
</evidence>
<dbReference type="Pfam" id="PF07690">
    <property type="entry name" value="MFS_1"/>
    <property type="match status" value="1"/>
</dbReference>
<keyword evidence="8" id="KW-1185">Reference proteome</keyword>
<dbReference type="InterPro" id="IPR020846">
    <property type="entry name" value="MFS_dom"/>
</dbReference>
<evidence type="ECO:0000313" key="8">
    <source>
        <dbReference type="Proteomes" id="UP001164693"/>
    </source>
</evidence>
<keyword evidence="4 5" id="KW-0472">Membrane</keyword>
<feature type="domain" description="Major facilitator superfamily (MFS) profile" evidence="6">
    <location>
        <begin position="20"/>
        <end position="473"/>
    </location>
</feature>
<feature type="transmembrane region" description="Helical" evidence="5">
    <location>
        <begin position="346"/>
        <end position="364"/>
    </location>
</feature>
<dbReference type="Gene3D" id="1.20.1720.10">
    <property type="entry name" value="Multidrug resistance protein D"/>
    <property type="match status" value="1"/>
</dbReference>
<evidence type="ECO:0000256" key="5">
    <source>
        <dbReference type="SAM" id="Phobius"/>
    </source>
</evidence>
<feature type="transmembrane region" description="Helical" evidence="5">
    <location>
        <begin position="86"/>
        <end position="105"/>
    </location>
</feature>
<feature type="transmembrane region" description="Helical" evidence="5">
    <location>
        <begin position="20"/>
        <end position="42"/>
    </location>
</feature>
<dbReference type="InterPro" id="IPR036259">
    <property type="entry name" value="MFS_trans_sf"/>
</dbReference>
<comment type="subcellular location">
    <subcellularLocation>
        <location evidence="1">Cell membrane</location>
        <topology evidence="1">Multi-pass membrane protein</topology>
    </subcellularLocation>
</comment>
<feature type="transmembrane region" description="Helical" evidence="5">
    <location>
        <begin position="314"/>
        <end position="334"/>
    </location>
</feature>
<sequence length="481" mass="48951">MTAVLDRPADSSARARPGPLLAVLLLGQFMAILDVAIVNVAAPTLRSDLHASGAGLQLSIAGYTISYAVLLITGARLGDRFGHGRAFRAGLIAFTAASLLCGLAPTTGALIAFRLVQGVGAALMMPQVMSLIQRNFAGPARARALSLYSAVIACGSVIGQVLGGVLVSADLFGTSWRPVFLVNVPIGIVLLVLAGRLLPADRGERARQLDPAGVLTLSVAVLLLVVPLVLGHEENWPVWGWVSLGASAFAFAGFVVIERRLAARGGAPLVSGRVLRAPGLVVGAAALFVAMINYGGYLFAMALHLQSGLGESPAHAGLVFAPVAVGFAATGLTWRLLPPRLHGPMIPFGMAVAALGYLALAPVLRGGSSGGAEFEVVLLIIGLALGLAFSPIIAVALTHVPLADAADASGVLVTVFQLGQVVGVATLGTTYLTLVHAPGPRASGHAMAVTLVVLAISAVAAAAFAVALVRPRRTQPMAALG</sequence>
<evidence type="ECO:0000256" key="1">
    <source>
        <dbReference type="ARBA" id="ARBA00004651"/>
    </source>
</evidence>
<dbReference type="Gene3D" id="1.20.1250.20">
    <property type="entry name" value="MFS general substrate transporter like domains"/>
    <property type="match status" value="1"/>
</dbReference>
<feature type="transmembrane region" description="Helical" evidence="5">
    <location>
        <begin position="236"/>
        <end position="257"/>
    </location>
</feature>
<reference evidence="7" key="1">
    <citation type="submission" date="2022-05" db="EMBL/GenBank/DDBJ databases">
        <title>Jatrophihabitans sp. SB3-54 whole genome sequence.</title>
        <authorList>
            <person name="Suh M.K."/>
            <person name="Eom M.K."/>
            <person name="Kim J.S."/>
            <person name="Kim H.S."/>
            <person name="Do H.E."/>
            <person name="Shin Y.K."/>
            <person name="Lee J.-S."/>
        </authorList>
    </citation>
    <scope>NUCLEOTIDE SEQUENCE</scope>
    <source>
        <strain evidence="7">SB3-54</strain>
    </source>
</reference>
<feature type="transmembrane region" description="Helical" evidence="5">
    <location>
        <begin position="111"/>
        <end position="132"/>
    </location>
</feature>
<dbReference type="PANTHER" id="PTHR42718">
    <property type="entry name" value="MAJOR FACILITATOR SUPERFAMILY MULTIDRUG TRANSPORTER MFSC"/>
    <property type="match status" value="1"/>
</dbReference>
<feature type="transmembrane region" description="Helical" evidence="5">
    <location>
        <begin position="54"/>
        <end position="74"/>
    </location>
</feature>
<feature type="transmembrane region" description="Helical" evidence="5">
    <location>
        <begin position="446"/>
        <end position="469"/>
    </location>
</feature>
<keyword evidence="3 5" id="KW-1133">Transmembrane helix</keyword>
<feature type="transmembrane region" description="Helical" evidence="5">
    <location>
        <begin position="410"/>
        <end position="434"/>
    </location>
</feature>
<protein>
    <submittedName>
        <fullName evidence="7">MFS transporter</fullName>
    </submittedName>
</protein>
<dbReference type="CDD" id="cd17321">
    <property type="entry name" value="MFS_MMR_MDR_like"/>
    <property type="match status" value="1"/>
</dbReference>
<dbReference type="InterPro" id="IPR011701">
    <property type="entry name" value="MFS"/>
</dbReference>
<name>A0ABY7K3T2_9ACTN</name>